<dbReference type="InterPro" id="IPR001310">
    <property type="entry name" value="Histidine_triad_HIT"/>
</dbReference>
<feature type="domain" description="HIT" evidence="2">
    <location>
        <begin position="2"/>
        <end position="108"/>
    </location>
</feature>
<keyword evidence="4" id="KW-1185">Reference proteome</keyword>
<reference evidence="3 4" key="1">
    <citation type="submission" date="2024-06" db="EMBL/GenBank/DDBJ databases">
        <title>Genomic Encyclopedia of Type Strains, Phase IV (KMG-IV): sequencing the most valuable type-strain genomes for metagenomic binning, comparative biology and taxonomic classification.</title>
        <authorList>
            <person name="Goeker M."/>
        </authorList>
    </citation>
    <scope>NUCLEOTIDE SEQUENCE [LARGE SCALE GENOMIC DNA]</scope>
    <source>
        <strain evidence="3 4">DSM 15349</strain>
    </source>
</reference>
<dbReference type="InterPro" id="IPR011146">
    <property type="entry name" value="HIT-like"/>
</dbReference>
<evidence type="ECO:0000313" key="4">
    <source>
        <dbReference type="Proteomes" id="UP001549055"/>
    </source>
</evidence>
<protein>
    <submittedName>
        <fullName evidence="3">Diadenosine tetraphosphate (Ap4A) HIT family hydrolase</fullName>
    </submittedName>
</protein>
<dbReference type="Proteomes" id="UP001549055">
    <property type="component" value="Unassembled WGS sequence"/>
</dbReference>
<dbReference type="InterPro" id="IPR036265">
    <property type="entry name" value="HIT-like_sf"/>
</dbReference>
<dbReference type="EMBL" id="JBEPMK010000005">
    <property type="protein sequence ID" value="MET3644951.1"/>
    <property type="molecule type" value="Genomic_DNA"/>
</dbReference>
<comment type="caution">
    <text evidence="3">The sequence shown here is derived from an EMBL/GenBank/DDBJ whole genome shotgun (WGS) entry which is preliminary data.</text>
</comment>
<sequence>MENCIFCNFITEKQIIHQTPHFKVVFDIDPIQTGHLLIISKDHYESMTELPKPLLHELIELQAKLIAALETSLPIAGVTSASNDKELMDTGTHFHLHLIPRRKNDGFWDKLEIPTEDWDLNNFLKTI</sequence>
<accession>A0ABV2JLZ9</accession>
<dbReference type="RefSeq" id="WP_253365387.1">
    <property type="nucleotide sequence ID" value="NZ_JALJXU010000006.1"/>
</dbReference>
<organism evidence="3 4">
    <name type="scientific">Streptococcus gallinaceus</name>
    <dbReference type="NCBI Taxonomy" id="165758"/>
    <lineage>
        <taxon>Bacteria</taxon>
        <taxon>Bacillati</taxon>
        <taxon>Bacillota</taxon>
        <taxon>Bacilli</taxon>
        <taxon>Lactobacillales</taxon>
        <taxon>Streptococcaceae</taxon>
        <taxon>Streptococcus</taxon>
    </lineage>
</organism>
<dbReference type="Pfam" id="PF01230">
    <property type="entry name" value="HIT"/>
    <property type="match status" value="1"/>
</dbReference>
<name>A0ABV2JLZ9_9STRE</name>
<dbReference type="GO" id="GO:0016787">
    <property type="term" value="F:hydrolase activity"/>
    <property type="evidence" value="ECO:0007669"/>
    <property type="project" value="UniProtKB-KW"/>
</dbReference>
<dbReference type="PANTHER" id="PTHR46648:SF1">
    <property type="entry name" value="ADENOSINE 5'-MONOPHOSPHORAMIDASE HNT1"/>
    <property type="match status" value="1"/>
</dbReference>
<proteinExistence type="predicted"/>
<feature type="short sequence motif" description="Histidine triad motif" evidence="1">
    <location>
        <begin position="93"/>
        <end position="97"/>
    </location>
</feature>
<dbReference type="SUPFAM" id="SSF54197">
    <property type="entry name" value="HIT-like"/>
    <property type="match status" value="1"/>
</dbReference>
<dbReference type="Gene3D" id="3.30.428.10">
    <property type="entry name" value="HIT-like"/>
    <property type="match status" value="1"/>
</dbReference>
<evidence type="ECO:0000259" key="2">
    <source>
        <dbReference type="PROSITE" id="PS51084"/>
    </source>
</evidence>
<dbReference type="PROSITE" id="PS51084">
    <property type="entry name" value="HIT_2"/>
    <property type="match status" value="1"/>
</dbReference>
<dbReference type="PANTHER" id="PTHR46648">
    <property type="entry name" value="HIT FAMILY PROTEIN 1"/>
    <property type="match status" value="1"/>
</dbReference>
<evidence type="ECO:0000256" key="1">
    <source>
        <dbReference type="PROSITE-ProRule" id="PRU00464"/>
    </source>
</evidence>
<keyword evidence="3" id="KW-0378">Hydrolase</keyword>
<gene>
    <name evidence="3" type="ORF">ABID27_001582</name>
</gene>
<evidence type="ECO:0000313" key="3">
    <source>
        <dbReference type="EMBL" id="MET3644951.1"/>
    </source>
</evidence>